<dbReference type="AlphaFoldDB" id="A0A7I4Z5I3"/>
<reference evidence="3" key="1">
    <citation type="submission" date="2020-12" db="UniProtKB">
        <authorList>
            <consortium name="WormBaseParasite"/>
        </authorList>
    </citation>
    <scope>IDENTIFICATION</scope>
    <source>
        <strain evidence="3">MHco3</strain>
    </source>
</reference>
<sequence length="117" mass="13265">MKRRHTERLQTDYDAILTALSPLPEPDDFYARIITQAGDDRQDDAEANNAAGRNGPAGEHGIRHEEQGNDDADDVKVRIELEKFNPEKEREIRPREHGNVHEEEPEVRNDAQAAGNN</sequence>
<name>A0A7I4Z5I3_HAECO</name>
<protein>
    <submittedName>
        <fullName evidence="3">CUE domain-containing protein</fullName>
    </submittedName>
</protein>
<evidence type="ECO:0000256" key="1">
    <source>
        <dbReference type="SAM" id="MobiDB-lite"/>
    </source>
</evidence>
<evidence type="ECO:0000313" key="2">
    <source>
        <dbReference type="Proteomes" id="UP000025227"/>
    </source>
</evidence>
<feature type="region of interest" description="Disordered" evidence="1">
    <location>
        <begin position="36"/>
        <end position="117"/>
    </location>
</feature>
<keyword evidence="2" id="KW-1185">Reference proteome</keyword>
<feature type="compositionally biased region" description="Basic and acidic residues" evidence="1">
    <location>
        <begin position="74"/>
        <end position="109"/>
    </location>
</feature>
<accession>A0A7I4Z5I3</accession>
<dbReference type="Proteomes" id="UP000025227">
    <property type="component" value="Unplaced"/>
</dbReference>
<dbReference type="WBParaSite" id="HCON_00176490-00001">
    <property type="protein sequence ID" value="HCON_00176490-00001"/>
    <property type="gene ID" value="HCON_00176490"/>
</dbReference>
<organism evidence="2 3">
    <name type="scientific">Haemonchus contortus</name>
    <name type="common">Barber pole worm</name>
    <dbReference type="NCBI Taxonomy" id="6289"/>
    <lineage>
        <taxon>Eukaryota</taxon>
        <taxon>Metazoa</taxon>
        <taxon>Ecdysozoa</taxon>
        <taxon>Nematoda</taxon>
        <taxon>Chromadorea</taxon>
        <taxon>Rhabditida</taxon>
        <taxon>Rhabditina</taxon>
        <taxon>Rhabditomorpha</taxon>
        <taxon>Strongyloidea</taxon>
        <taxon>Trichostrongylidae</taxon>
        <taxon>Haemonchus</taxon>
    </lineage>
</organism>
<evidence type="ECO:0000313" key="3">
    <source>
        <dbReference type="WBParaSite" id="HCON_00176490-00001"/>
    </source>
</evidence>
<proteinExistence type="predicted"/>
<feature type="compositionally biased region" description="Low complexity" evidence="1">
    <location>
        <begin position="47"/>
        <end position="57"/>
    </location>
</feature>